<name>A0A1B6KXB5_9HEMI</name>
<dbReference type="GO" id="GO:0016538">
    <property type="term" value="F:cyclin-dependent protein serine/threonine kinase regulator activity"/>
    <property type="evidence" value="ECO:0007669"/>
    <property type="project" value="TreeGrafter"/>
</dbReference>
<dbReference type="InterPro" id="IPR013922">
    <property type="entry name" value="Cyclin_PHO80-like"/>
</dbReference>
<gene>
    <name evidence="3" type="ORF">g.22893</name>
</gene>
<dbReference type="CDD" id="cd20557">
    <property type="entry name" value="CYCLIN_ScPCL1-like"/>
    <property type="match status" value="1"/>
</dbReference>
<reference evidence="3" key="1">
    <citation type="submission" date="2015-11" db="EMBL/GenBank/DDBJ databases">
        <title>De novo transcriptome assembly of four potential Pierce s Disease insect vectors from Arizona vineyards.</title>
        <authorList>
            <person name="Tassone E.E."/>
        </authorList>
    </citation>
    <scope>NUCLEOTIDE SEQUENCE</scope>
</reference>
<evidence type="ECO:0000313" key="3">
    <source>
        <dbReference type="EMBL" id="JAT15894.1"/>
    </source>
</evidence>
<dbReference type="GO" id="GO:0019901">
    <property type="term" value="F:protein kinase binding"/>
    <property type="evidence" value="ECO:0007669"/>
    <property type="project" value="InterPro"/>
</dbReference>
<organism evidence="3">
    <name type="scientific">Graphocephala atropunctata</name>
    <dbReference type="NCBI Taxonomy" id="36148"/>
    <lineage>
        <taxon>Eukaryota</taxon>
        <taxon>Metazoa</taxon>
        <taxon>Ecdysozoa</taxon>
        <taxon>Arthropoda</taxon>
        <taxon>Hexapoda</taxon>
        <taxon>Insecta</taxon>
        <taxon>Pterygota</taxon>
        <taxon>Neoptera</taxon>
        <taxon>Paraneoptera</taxon>
        <taxon>Hemiptera</taxon>
        <taxon>Auchenorrhyncha</taxon>
        <taxon>Membracoidea</taxon>
        <taxon>Cicadellidae</taxon>
        <taxon>Cicadellinae</taxon>
        <taxon>Cicadellini</taxon>
        <taxon>Graphocephala</taxon>
    </lineage>
</organism>
<dbReference type="InterPro" id="IPR036915">
    <property type="entry name" value="Cyclin-like_sf"/>
</dbReference>
<dbReference type="GO" id="GO:0000307">
    <property type="term" value="C:cyclin-dependent protein kinase holoenzyme complex"/>
    <property type="evidence" value="ECO:0007669"/>
    <property type="project" value="TreeGrafter"/>
</dbReference>
<dbReference type="AlphaFoldDB" id="A0A1B6KXB5"/>
<dbReference type="Gene3D" id="1.10.472.10">
    <property type="entry name" value="Cyclin-like"/>
    <property type="match status" value="1"/>
</dbReference>
<proteinExistence type="inferred from homology"/>
<dbReference type="EMBL" id="GEBQ01024083">
    <property type="protein sequence ID" value="JAT15894.1"/>
    <property type="molecule type" value="Transcribed_RNA"/>
</dbReference>
<protein>
    <recommendedName>
        <fullName evidence="2">Protein CNPPD1</fullName>
    </recommendedName>
</protein>
<dbReference type="Pfam" id="PF08613">
    <property type="entry name" value="Cyclin"/>
    <property type="match status" value="1"/>
</dbReference>
<dbReference type="SUPFAM" id="SSF47954">
    <property type="entry name" value="Cyclin-like"/>
    <property type="match status" value="1"/>
</dbReference>
<evidence type="ECO:0000256" key="2">
    <source>
        <dbReference type="ARBA" id="ARBA00040808"/>
    </source>
</evidence>
<dbReference type="PANTHER" id="PTHR15615">
    <property type="match status" value="1"/>
</dbReference>
<sequence length="358" mass="40488">MTICSSVLRKKRKIINKIKLQRLGDHDEFLNRIKKTLYYGNTSLTDRFSLPVSELAAELFSEARRGSLDRLHVDQAAEMSRNACVSPCSLVLALLYLERLKTCNSQYVDRVAPSDLFLVSMMVASKFLHDDGEEDEVYNDEWATSGGLDLSDMNRLEREFLNAIDWEVYVSKQAFWTRLNTLEAELAMREGTRRGWFSYTELCQLVHAVKLVSLAHTLLKVSAVCLTSYTASVLAMVGSTIVVNQLPALTTSLLTSTLAPACVTMPRLDPPLPTSCFTNWTLPELPDWAYNSWDGEDANNQSSDEEPELTDLGRSYHLQNDDFFEQKDWLKTISDLVRIASTRTNPMMIMPAAEIVAY</sequence>
<comment type="similarity">
    <text evidence="1">Belongs to the CNPPD1 family.</text>
</comment>
<accession>A0A1B6KXB5</accession>
<dbReference type="PANTHER" id="PTHR15615:SF108">
    <property type="entry name" value="PROTEIN CNPPD1"/>
    <property type="match status" value="1"/>
</dbReference>
<evidence type="ECO:0000256" key="1">
    <source>
        <dbReference type="ARBA" id="ARBA00038508"/>
    </source>
</evidence>
<dbReference type="GO" id="GO:0005634">
    <property type="term" value="C:nucleus"/>
    <property type="evidence" value="ECO:0007669"/>
    <property type="project" value="TreeGrafter"/>
</dbReference>